<protein>
    <submittedName>
        <fullName evidence="1">Uncharacterized protein</fullName>
    </submittedName>
</protein>
<sequence>MEFRKVQRAVFSCSCCTEGTYESWFGDPEGRVIPRLLFPERVPSWHRVSVAGNILAVSVIQ</sequence>
<proteinExistence type="predicted"/>
<reference evidence="1" key="1">
    <citation type="submission" date="2014-11" db="EMBL/GenBank/DDBJ databases">
        <authorList>
            <person name="Amaro Gonzalez C."/>
        </authorList>
    </citation>
    <scope>NUCLEOTIDE SEQUENCE</scope>
</reference>
<evidence type="ECO:0000313" key="1">
    <source>
        <dbReference type="EMBL" id="JAH93861.1"/>
    </source>
</evidence>
<name>A0A0E9WUE5_ANGAN</name>
<dbReference type="EMBL" id="GBXM01014716">
    <property type="protein sequence ID" value="JAH93861.1"/>
    <property type="molecule type" value="Transcribed_RNA"/>
</dbReference>
<dbReference type="AlphaFoldDB" id="A0A0E9WUE5"/>
<organism evidence="1">
    <name type="scientific">Anguilla anguilla</name>
    <name type="common">European freshwater eel</name>
    <name type="synonym">Muraena anguilla</name>
    <dbReference type="NCBI Taxonomy" id="7936"/>
    <lineage>
        <taxon>Eukaryota</taxon>
        <taxon>Metazoa</taxon>
        <taxon>Chordata</taxon>
        <taxon>Craniata</taxon>
        <taxon>Vertebrata</taxon>
        <taxon>Euteleostomi</taxon>
        <taxon>Actinopterygii</taxon>
        <taxon>Neopterygii</taxon>
        <taxon>Teleostei</taxon>
        <taxon>Anguilliformes</taxon>
        <taxon>Anguillidae</taxon>
        <taxon>Anguilla</taxon>
    </lineage>
</organism>
<accession>A0A0E9WUE5</accession>
<reference evidence="1" key="2">
    <citation type="journal article" date="2015" name="Fish Shellfish Immunol.">
        <title>Early steps in the European eel (Anguilla anguilla)-Vibrio vulnificus interaction in the gills: Role of the RtxA13 toxin.</title>
        <authorList>
            <person name="Callol A."/>
            <person name="Pajuelo D."/>
            <person name="Ebbesson L."/>
            <person name="Teles M."/>
            <person name="MacKenzie S."/>
            <person name="Amaro C."/>
        </authorList>
    </citation>
    <scope>NUCLEOTIDE SEQUENCE</scope>
</reference>